<dbReference type="InterPro" id="IPR003594">
    <property type="entry name" value="HATPase_dom"/>
</dbReference>
<dbReference type="Pfam" id="PF13493">
    <property type="entry name" value="DUF4118"/>
    <property type="match status" value="1"/>
</dbReference>
<dbReference type="PANTHER" id="PTHR45569">
    <property type="entry name" value="SENSOR PROTEIN KDPD"/>
    <property type="match status" value="1"/>
</dbReference>
<comment type="catalytic activity">
    <reaction evidence="1">
        <text>ATP + protein L-histidine = ADP + protein N-phospho-L-histidine.</text>
        <dbReference type="EC" id="2.7.13.3"/>
    </reaction>
</comment>
<evidence type="ECO:0000256" key="12">
    <source>
        <dbReference type="ARBA" id="ARBA00023136"/>
    </source>
</evidence>
<dbReference type="Gene3D" id="3.30.565.10">
    <property type="entry name" value="Histidine kinase-like ATPase, C-terminal domain"/>
    <property type="match status" value="1"/>
</dbReference>
<feature type="transmembrane region" description="Helical" evidence="13">
    <location>
        <begin position="12"/>
        <end position="30"/>
    </location>
</feature>
<feature type="domain" description="Histidine kinase" evidence="14">
    <location>
        <begin position="142"/>
        <end position="360"/>
    </location>
</feature>
<keyword evidence="9" id="KW-0067">ATP-binding</keyword>
<proteinExistence type="predicted"/>
<keyword evidence="16" id="KW-1185">Reference proteome</keyword>
<dbReference type="CDD" id="cd00082">
    <property type="entry name" value="HisKA"/>
    <property type="match status" value="1"/>
</dbReference>
<feature type="transmembrane region" description="Helical" evidence="13">
    <location>
        <begin position="59"/>
        <end position="78"/>
    </location>
</feature>
<dbReference type="Proteomes" id="UP001595617">
    <property type="component" value="Unassembled WGS sequence"/>
</dbReference>
<dbReference type="Pfam" id="PF00512">
    <property type="entry name" value="HisKA"/>
    <property type="match status" value="1"/>
</dbReference>
<dbReference type="SUPFAM" id="SSF55874">
    <property type="entry name" value="ATPase domain of HSP90 chaperone/DNA topoisomerase II/histidine kinase"/>
    <property type="match status" value="1"/>
</dbReference>
<evidence type="ECO:0000256" key="6">
    <source>
        <dbReference type="ARBA" id="ARBA00022692"/>
    </source>
</evidence>
<dbReference type="InterPro" id="IPR052023">
    <property type="entry name" value="Histidine_kinase_KdpD"/>
</dbReference>
<evidence type="ECO:0000256" key="1">
    <source>
        <dbReference type="ARBA" id="ARBA00000085"/>
    </source>
</evidence>
<feature type="transmembrane region" description="Helical" evidence="13">
    <location>
        <begin position="84"/>
        <end position="102"/>
    </location>
</feature>
<evidence type="ECO:0000256" key="11">
    <source>
        <dbReference type="ARBA" id="ARBA00023012"/>
    </source>
</evidence>
<dbReference type="InterPro" id="IPR038318">
    <property type="entry name" value="KdpD_sf"/>
</dbReference>
<evidence type="ECO:0000256" key="4">
    <source>
        <dbReference type="ARBA" id="ARBA00022553"/>
    </source>
</evidence>
<keyword evidence="12 13" id="KW-0472">Membrane</keyword>
<reference evidence="16" key="1">
    <citation type="journal article" date="2019" name="Int. J. Syst. Evol. Microbiol.">
        <title>The Global Catalogue of Microorganisms (GCM) 10K type strain sequencing project: providing services to taxonomists for standard genome sequencing and annotation.</title>
        <authorList>
            <consortium name="The Broad Institute Genomics Platform"/>
            <consortium name="The Broad Institute Genome Sequencing Center for Infectious Disease"/>
            <person name="Wu L."/>
            <person name="Ma J."/>
        </authorList>
    </citation>
    <scope>NUCLEOTIDE SEQUENCE [LARGE SCALE GENOMIC DNA]</scope>
    <source>
        <strain evidence="16">IBRC 10765</strain>
    </source>
</reference>
<accession>A0ABV7ZW09</accession>
<dbReference type="Gene3D" id="1.10.287.130">
    <property type="match status" value="1"/>
</dbReference>
<dbReference type="InterPro" id="IPR036890">
    <property type="entry name" value="HATPase_C_sf"/>
</dbReference>
<dbReference type="InterPro" id="IPR005467">
    <property type="entry name" value="His_kinase_dom"/>
</dbReference>
<evidence type="ECO:0000313" key="16">
    <source>
        <dbReference type="Proteomes" id="UP001595617"/>
    </source>
</evidence>
<evidence type="ECO:0000256" key="2">
    <source>
        <dbReference type="ARBA" id="ARBA00004141"/>
    </source>
</evidence>
<name>A0ABV7ZW09_9GAMM</name>
<comment type="caution">
    <text evidence="15">The sequence shown here is derived from an EMBL/GenBank/DDBJ whole genome shotgun (WGS) entry which is preliminary data.</text>
</comment>
<dbReference type="CDD" id="cd00075">
    <property type="entry name" value="HATPase"/>
    <property type="match status" value="1"/>
</dbReference>
<dbReference type="PROSITE" id="PS50109">
    <property type="entry name" value="HIS_KIN"/>
    <property type="match status" value="1"/>
</dbReference>
<keyword evidence="5" id="KW-0808">Transferase</keyword>
<organism evidence="15 16">
    <name type="scientific">Saccharospirillum mangrovi</name>
    <dbReference type="NCBI Taxonomy" id="2161747"/>
    <lineage>
        <taxon>Bacteria</taxon>
        <taxon>Pseudomonadati</taxon>
        <taxon>Pseudomonadota</taxon>
        <taxon>Gammaproteobacteria</taxon>
        <taxon>Oceanospirillales</taxon>
        <taxon>Saccharospirillaceae</taxon>
        <taxon>Saccharospirillum</taxon>
    </lineage>
</organism>
<dbReference type="EC" id="2.7.13.3" evidence="3"/>
<dbReference type="RefSeq" id="WP_380692816.1">
    <property type="nucleotide sequence ID" value="NZ_JBHRYR010000002.1"/>
</dbReference>
<evidence type="ECO:0000256" key="7">
    <source>
        <dbReference type="ARBA" id="ARBA00022741"/>
    </source>
</evidence>
<dbReference type="SMART" id="SM00387">
    <property type="entry name" value="HATPase_c"/>
    <property type="match status" value="1"/>
</dbReference>
<gene>
    <name evidence="15" type="ORF">ACFOOG_02100</name>
</gene>
<dbReference type="SMART" id="SM00388">
    <property type="entry name" value="HisKA"/>
    <property type="match status" value="1"/>
</dbReference>
<dbReference type="InterPro" id="IPR004358">
    <property type="entry name" value="Sig_transdc_His_kin-like_C"/>
</dbReference>
<evidence type="ECO:0000256" key="10">
    <source>
        <dbReference type="ARBA" id="ARBA00022989"/>
    </source>
</evidence>
<dbReference type="PRINTS" id="PR00344">
    <property type="entry name" value="BCTRLSENSOR"/>
</dbReference>
<feature type="transmembrane region" description="Helical" evidence="13">
    <location>
        <begin position="36"/>
        <end position="52"/>
    </location>
</feature>
<keyword evidence="4" id="KW-0597">Phosphoprotein</keyword>
<dbReference type="Pfam" id="PF02518">
    <property type="entry name" value="HATPase_c"/>
    <property type="match status" value="1"/>
</dbReference>
<dbReference type="InterPro" id="IPR003661">
    <property type="entry name" value="HisK_dim/P_dom"/>
</dbReference>
<evidence type="ECO:0000256" key="5">
    <source>
        <dbReference type="ARBA" id="ARBA00022679"/>
    </source>
</evidence>
<evidence type="ECO:0000256" key="13">
    <source>
        <dbReference type="SAM" id="Phobius"/>
    </source>
</evidence>
<evidence type="ECO:0000256" key="9">
    <source>
        <dbReference type="ARBA" id="ARBA00022840"/>
    </source>
</evidence>
<keyword evidence="7" id="KW-0547">Nucleotide-binding</keyword>
<sequence>MKNASTVKAGSAAVFSTAAPIALSLLSLRWLDSQAYTVPLLLCLLCVVLVSINGPRWSGWVCALISALCFNYFFTAPVRSLTMTHLPDIVTILVFLACAALISQQTQRMREQTEKSLQADRLLLAQRAENEREQLRFALMSSLSHDLKTPLVTMMGSASSLKELRQDLSEQDQEDLVDAILSETHRLHKYIGNLLDITRLGTGELALDRQWIGIHTLIHALERRVHKAWPDTRLEVHVPSEPTELYVHPALIEQALFNVVDNAFKFSPQDLPVTLNVRVTAKAIEIDVIDQGPGIPPALRVRALAWFDTLGRGDHHAAGDGLGLAIANGMIGAHGGQLLILDPVKYESGTCIRIVMPRIVAATS</sequence>
<dbReference type="InterPro" id="IPR025201">
    <property type="entry name" value="KdpD_TM"/>
</dbReference>
<keyword evidence="11" id="KW-0902">Two-component regulatory system</keyword>
<evidence type="ECO:0000256" key="8">
    <source>
        <dbReference type="ARBA" id="ARBA00022777"/>
    </source>
</evidence>
<evidence type="ECO:0000313" key="15">
    <source>
        <dbReference type="EMBL" id="MFC3851612.1"/>
    </source>
</evidence>
<evidence type="ECO:0000259" key="14">
    <source>
        <dbReference type="PROSITE" id="PS50109"/>
    </source>
</evidence>
<dbReference type="Gene3D" id="1.20.120.620">
    <property type="entry name" value="Backbone structure of the membrane domain of e. Coli histidine kinase receptor kdpd"/>
    <property type="match status" value="1"/>
</dbReference>
<dbReference type="EMBL" id="JBHRYR010000002">
    <property type="protein sequence ID" value="MFC3851612.1"/>
    <property type="molecule type" value="Genomic_DNA"/>
</dbReference>
<keyword evidence="10 13" id="KW-1133">Transmembrane helix</keyword>
<dbReference type="PANTHER" id="PTHR45569:SF1">
    <property type="entry name" value="SENSOR PROTEIN KDPD"/>
    <property type="match status" value="1"/>
</dbReference>
<protein>
    <recommendedName>
        <fullName evidence="3">histidine kinase</fullName>
        <ecNumber evidence="3">2.7.13.3</ecNumber>
    </recommendedName>
</protein>
<keyword evidence="6 13" id="KW-0812">Transmembrane</keyword>
<comment type="subcellular location">
    <subcellularLocation>
        <location evidence="2">Membrane</location>
        <topology evidence="2">Multi-pass membrane protein</topology>
    </subcellularLocation>
</comment>
<dbReference type="InterPro" id="IPR036097">
    <property type="entry name" value="HisK_dim/P_sf"/>
</dbReference>
<evidence type="ECO:0000256" key="3">
    <source>
        <dbReference type="ARBA" id="ARBA00012438"/>
    </source>
</evidence>
<dbReference type="SUPFAM" id="SSF47384">
    <property type="entry name" value="Homodimeric domain of signal transducing histidine kinase"/>
    <property type="match status" value="1"/>
</dbReference>
<keyword evidence="8" id="KW-0418">Kinase</keyword>